<keyword evidence="2" id="KW-0732">Signal</keyword>
<evidence type="ECO:0000256" key="2">
    <source>
        <dbReference type="SAM" id="SignalP"/>
    </source>
</evidence>
<protein>
    <submittedName>
        <fullName evidence="3">Uncharacterized protein</fullName>
    </submittedName>
</protein>
<dbReference type="InterPro" id="IPR047801">
    <property type="entry name" value="Peptidase_C45"/>
</dbReference>
<dbReference type="PANTHER" id="PTHR34180">
    <property type="entry name" value="PEPTIDASE C45"/>
    <property type="match status" value="1"/>
</dbReference>
<evidence type="ECO:0000313" key="3">
    <source>
        <dbReference type="EMBL" id="GFR50972.1"/>
    </source>
</evidence>
<sequence length="244" mass="25601">MLWQRGSCLLIIGLILSQAWDSQGCYKRLAQHGQFPLLYIDDCASNYDLGLLVGSTFSSMIKERLRDSIAFEKVTSYCATAWGRQLLSGLQPLHAAAYPAYMAELAGLAAGSELPFEQIFMLNLRQEILAAAENPDLRLTLQHRLEEAAAARSGGMGGSSRHSIRGGAGARSEAEEGLRSARMPVADGACGDNDGCGDSGSGGAGMEGEMSSSRGGGGLGGSDDDSTEQQWVDPASVDACSDVG</sequence>
<keyword evidence="4" id="KW-1185">Reference proteome</keyword>
<organism evidence="3 4">
    <name type="scientific">Astrephomene gubernaculifera</name>
    <dbReference type="NCBI Taxonomy" id="47775"/>
    <lineage>
        <taxon>Eukaryota</taxon>
        <taxon>Viridiplantae</taxon>
        <taxon>Chlorophyta</taxon>
        <taxon>core chlorophytes</taxon>
        <taxon>Chlorophyceae</taxon>
        <taxon>CS clade</taxon>
        <taxon>Chlamydomonadales</taxon>
        <taxon>Astrephomenaceae</taxon>
        <taxon>Astrephomene</taxon>
    </lineage>
</organism>
<accession>A0AAD3E145</accession>
<comment type="caution">
    <text evidence="3">The sequence shown here is derived from an EMBL/GenBank/DDBJ whole genome shotgun (WGS) entry which is preliminary data.</text>
</comment>
<dbReference type="EMBL" id="BMAR01000043">
    <property type="protein sequence ID" value="GFR50972.1"/>
    <property type="molecule type" value="Genomic_DNA"/>
</dbReference>
<feature type="compositionally biased region" description="Gly residues" evidence="1">
    <location>
        <begin position="197"/>
        <end position="206"/>
    </location>
</feature>
<feature type="region of interest" description="Disordered" evidence="1">
    <location>
        <begin position="150"/>
        <end position="244"/>
    </location>
</feature>
<evidence type="ECO:0000313" key="4">
    <source>
        <dbReference type="Proteomes" id="UP001054857"/>
    </source>
</evidence>
<feature type="non-terminal residue" evidence="3">
    <location>
        <position position="244"/>
    </location>
</feature>
<name>A0AAD3E145_9CHLO</name>
<proteinExistence type="predicted"/>
<feature type="chain" id="PRO_5042127896" evidence="2">
    <location>
        <begin position="25"/>
        <end position="244"/>
    </location>
</feature>
<feature type="signal peptide" evidence="2">
    <location>
        <begin position="1"/>
        <end position="24"/>
    </location>
</feature>
<dbReference type="AlphaFoldDB" id="A0AAD3E145"/>
<reference evidence="3 4" key="1">
    <citation type="journal article" date="2021" name="Sci. Rep.">
        <title>Genome sequencing of the multicellular alga Astrephomene provides insights into convergent evolution of germ-soma differentiation.</title>
        <authorList>
            <person name="Yamashita S."/>
            <person name="Yamamoto K."/>
            <person name="Matsuzaki R."/>
            <person name="Suzuki S."/>
            <person name="Yamaguchi H."/>
            <person name="Hirooka S."/>
            <person name="Minakuchi Y."/>
            <person name="Miyagishima S."/>
            <person name="Kawachi M."/>
            <person name="Toyoda A."/>
            <person name="Nozaki H."/>
        </authorList>
    </citation>
    <scope>NUCLEOTIDE SEQUENCE [LARGE SCALE GENOMIC DNA]</scope>
    <source>
        <strain evidence="3 4">NIES-4017</strain>
    </source>
</reference>
<gene>
    <name evidence="3" type="ORF">Agub_g13295</name>
</gene>
<dbReference type="PANTHER" id="PTHR34180:SF1">
    <property type="entry name" value="BETA-ALANYL-DOPAMINE_CARCININE HYDROLASE"/>
    <property type="match status" value="1"/>
</dbReference>
<evidence type="ECO:0000256" key="1">
    <source>
        <dbReference type="SAM" id="MobiDB-lite"/>
    </source>
</evidence>
<dbReference type="Proteomes" id="UP001054857">
    <property type="component" value="Unassembled WGS sequence"/>
</dbReference>
<dbReference type="Gene3D" id="1.10.10.2120">
    <property type="match status" value="1"/>
</dbReference>